<gene>
    <name evidence="9" type="ORF">FNF29_00788</name>
</gene>
<dbReference type="CDD" id="cd07233">
    <property type="entry name" value="GlxI_Zn"/>
    <property type="match status" value="1"/>
</dbReference>
<feature type="domain" description="VOC" evidence="8">
    <location>
        <begin position="187"/>
        <end position="318"/>
    </location>
</feature>
<evidence type="ECO:0000313" key="9">
    <source>
        <dbReference type="EMBL" id="KAA0156677.1"/>
    </source>
</evidence>
<organism evidence="9 10">
    <name type="scientific">Cafeteria roenbergensis</name>
    <name type="common">Marine flagellate</name>
    <dbReference type="NCBI Taxonomy" id="33653"/>
    <lineage>
        <taxon>Eukaryota</taxon>
        <taxon>Sar</taxon>
        <taxon>Stramenopiles</taxon>
        <taxon>Bigyra</taxon>
        <taxon>Opalozoa</taxon>
        <taxon>Bicosoecida</taxon>
        <taxon>Cafeteriaceae</taxon>
        <taxon>Cafeteria</taxon>
    </lineage>
</organism>
<dbReference type="GO" id="GO:0004462">
    <property type="term" value="F:lactoylglutathione lyase activity"/>
    <property type="evidence" value="ECO:0007669"/>
    <property type="project" value="InterPro"/>
</dbReference>
<dbReference type="Proteomes" id="UP000323011">
    <property type="component" value="Unassembled WGS sequence"/>
</dbReference>
<dbReference type="InterPro" id="IPR029068">
    <property type="entry name" value="Glyas_Bleomycin-R_OHBP_Dase"/>
</dbReference>
<sequence length="318" mass="34499">MAAAASTDASAKMQVAVDPKNMSFNRTGLRIKDPATSVPFYEDKFGFTLVHVAKQEGRASYFLGTLEDELIAKLPTDRESADAAKFVASYTGTLIELMHTEGTEKDDAFSVNNGNVEPHRGFGHLAVAVPDVYAFCEELEGKAVKFQKKPDEGRMKGLAFALDPDGYWIEVISRSVPELPGLGSRPSFAQTMLRVADIKESLAFFQSKFGMTLLDERHFGPGQGDFSLYFLASLPAGTELPAVDNPASKGWMTGRNLCILELTYNHGSEKDPAFKYHNGNDAPQGFSHIGFTVPADAAPGTTVTTPRDGYSVVLAERA</sequence>
<evidence type="ECO:0000256" key="3">
    <source>
        <dbReference type="ARBA" id="ARBA00030892"/>
    </source>
</evidence>
<feature type="binding site" evidence="7">
    <location>
        <position position="124"/>
    </location>
    <ligand>
        <name>Zn(2+)</name>
        <dbReference type="ChEBI" id="CHEBI:29105"/>
        <note>ligand shared between dimeric partners</note>
    </ligand>
</feature>
<dbReference type="InterPro" id="IPR037523">
    <property type="entry name" value="VOC_core"/>
</dbReference>
<dbReference type="Pfam" id="PF00903">
    <property type="entry name" value="Glyoxalase"/>
    <property type="match status" value="2"/>
</dbReference>
<keyword evidence="10" id="KW-1185">Reference proteome</keyword>
<dbReference type="OMA" id="KTSWEPV"/>
<protein>
    <recommendedName>
        <fullName evidence="3">Aldoketomutase</fullName>
    </recommendedName>
    <alternativeName>
        <fullName evidence="2">Ketone-aldehyde mutase</fullName>
    </alternativeName>
    <alternativeName>
        <fullName evidence="4">Methylglyoxalase</fullName>
    </alternativeName>
    <alternativeName>
        <fullName evidence="5">S-D-lactoylglutathione methylglyoxal lyase</fullName>
    </alternativeName>
</protein>
<evidence type="ECO:0000256" key="6">
    <source>
        <dbReference type="PIRSR" id="PIRSR604361-1"/>
    </source>
</evidence>
<dbReference type="NCBIfam" id="TIGR00068">
    <property type="entry name" value="glyox_I"/>
    <property type="match status" value="1"/>
</dbReference>
<dbReference type="PANTHER" id="PTHR10374:SF30">
    <property type="entry name" value="LACTOYLGLUTATHIONE LYASE"/>
    <property type="match status" value="1"/>
</dbReference>
<name>A0A5A8CWB6_CAFRO</name>
<evidence type="ECO:0000256" key="2">
    <source>
        <dbReference type="ARBA" id="ARBA00030291"/>
    </source>
</evidence>
<evidence type="ECO:0000313" key="10">
    <source>
        <dbReference type="Proteomes" id="UP000323011"/>
    </source>
</evidence>
<evidence type="ECO:0000259" key="8">
    <source>
        <dbReference type="PROSITE" id="PS51819"/>
    </source>
</evidence>
<feature type="domain" description="VOC" evidence="8">
    <location>
        <begin position="23"/>
        <end position="174"/>
    </location>
</feature>
<feature type="active site" description="Proton donor/acceptor" evidence="6">
    <location>
        <position position="170"/>
    </location>
</feature>
<comment type="cofactor">
    <cofactor evidence="7">
        <name>Zn(2+)</name>
        <dbReference type="ChEBI" id="CHEBI:29105"/>
    </cofactor>
    <text evidence="7">Binds 1 zinc ion per subunit. In the homodimer, two zinc ions are bound between subunits.</text>
</comment>
<accession>A0A5A8CWB6</accession>
<dbReference type="InterPro" id="IPR004361">
    <property type="entry name" value="Glyoxalase_1"/>
</dbReference>
<comment type="caution">
    <text evidence="9">The sequence shown here is derived from an EMBL/GenBank/DDBJ whole genome shotgun (WGS) entry which is preliminary data.</text>
</comment>
<dbReference type="PROSITE" id="PS51819">
    <property type="entry name" value="VOC"/>
    <property type="match status" value="2"/>
</dbReference>
<dbReference type="PANTHER" id="PTHR10374">
    <property type="entry name" value="LACTOYLGLUTATHIONE LYASE GLYOXALASE I"/>
    <property type="match status" value="1"/>
</dbReference>
<dbReference type="Gene3D" id="3.10.180.10">
    <property type="entry name" value="2,3-Dihydroxybiphenyl 1,2-Dioxygenase, domain 1"/>
    <property type="match status" value="2"/>
</dbReference>
<proteinExistence type="predicted"/>
<keyword evidence="1 7" id="KW-0862">Zinc</keyword>
<evidence type="ECO:0000256" key="4">
    <source>
        <dbReference type="ARBA" id="ARBA00032460"/>
    </source>
</evidence>
<dbReference type="AlphaFoldDB" id="A0A5A8CWB6"/>
<evidence type="ECO:0000256" key="1">
    <source>
        <dbReference type="ARBA" id="ARBA00022833"/>
    </source>
</evidence>
<dbReference type="SUPFAM" id="SSF54593">
    <property type="entry name" value="Glyoxalase/Bleomycin resistance protein/Dihydroxybiphenyl dioxygenase"/>
    <property type="match status" value="2"/>
</dbReference>
<evidence type="ECO:0000256" key="7">
    <source>
        <dbReference type="PIRSR" id="PIRSR604361-3"/>
    </source>
</evidence>
<evidence type="ECO:0000256" key="5">
    <source>
        <dbReference type="ARBA" id="ARBA00033298"/>
    </source>
</evidence>
<feature type="binding site" evidence="7">
    <location>
        <position position="170"/>
    </location>
    <ligand>
        <name>Zn(2+)</name>
        <dbReference type="ChEBI" id="CHEBI:29105"/>
        <note>ligand shared between dimeric partners</note>
    </ligand>
</feature>
<keyword evidence="7" id="KW-0479">Metal-binding</keyword>
<feature type="binding site" evidence="7">
    <location>
        <position position="96"/>
    </location>
    <ligand>
        <name>Zn(2+)</name>
        <dbReference type="ChEBI" id="CHEBI:29105"/>
        <note>ligand shared between dimeric partners</note>
    </ligand>
</feature>
<dbReference type="InterPro" id="IPR004360">
    <property type="entry name" value="Glyas_Fos-R_dOase_dom"/>
</dbReference>
<reference evidence="9 10" key="1">
    <citation type="submission" date="2019-07" db="EMBL/GenBank/DDBJ databases">
        <title>Genomes of Cafeteria roenbergensis.</title>
        <authorList>
            <person name="Fischer M.G."/>
            <person name="Hackl T."/>
            <person name="Roman M."/>
        </authorList>
    </citation>
    <scope>NUCLEOTIDE SEQUENCE [LARGE SCALE GENOMIC DNA]</scope>
    <source>
        <strain evidence="9 10">BVI</strain>
    </source>
</reference>
<dbReference type="GO" id="GO:0046872">
    <property type="term" value="F:metal ion binding"/>
    <property type="evidence" value="ECO:0007669"/>
    <property type="project" value="UniProtKB-KW"/>
</dbReference>
<dbReference type="EMBL" id="VLTN01000003">
    <property type="protein sequence ID" value="KAA0156677.1"/>
    <property type="molecule type" value="Genomic_DNA"/>
</dbReference>